<evidence type="ECO:0000256" key="1">
    <source>
        <dbReference type="ARBA" id="ARBA00009226"/>
    </source>
</evidence>
<dbReference type="PANTHER" id="PTHR30034">
    <property type="entry name" value="FLAGELLAR MOTOR SWITCH PROTEIN FLIM"/>
    <property type="match status" value="1"/>
</dbReference>
<name>A0A2A7SCX7_BURGA</name>
<feature type="domain" description="Flagellar motor switch protein FliN-like C-terminal" evidence="3">
    <location>
        <begin position="407"/>
        <end position="475"/>
    </location>
</feature>
<organism evidence="4 5">
    <name type="scientific">Burkholderia gladioli</name>
    <name type="common">Pseudomonas marginata</name>
    <name type="synonym">Phytomonas marginata</name>
    <dbReference type="NCBI Taxonomy" id="28095"/>
    <lineage>
        <taxon>Bacteria</taxon>
        <taxon>Pseudomonadati</taxon>
        <taxon>Pseudomonadota</taxon>
        <taxon>Betaproteobacteria</taxon>
        <taxon>Burkholderiales</taxon>
        <taxon>Burkholderiaceae</taxon>
        <taxon>Burkholderia</taxon>
    </lineage>
</organism>
<dbReference type="InterPro" id="IPR013385">
    <property type="entry name" value="T3SS_SpaO/YscQ/SpaO"/>
</dbReference>
<comment type="caution">
    <text evidence="4">The sequence shown here is derived from an EMBL/GenBank/DDBJ whole genome shotgun (WGS) entry which is preliminary data.</text>
</comment>
<evidence type="ECO:0000256" key="2">
    <source>
        <dbReference type="SAM" id="MobiDB-lite"/>
    </source>
</evidence>
<evidence type="ECO:0000259" key="3">
    <source>
        <dbReference type="Pfam" id="PF01052"/>
    </source>
</evidence>
<dbReference type="AlphaFoldDB" id="A0A2A7SCX7"/>
<dbReference type="EMBL" id="PDDY01000001">
    <property type="protein sequence ID" value="PEH41388.1"/>
    <property type="molecule type" value="Genomic_DNA"/>
</dbReference>
<dbReference type="InterPro" id="IPR036429">
    <property type="entry name" value="SpoA-like_sf"/>
</dbReference>
<dbReference type="GO" id="GO:0071978">
    <property type="term" value="P:bacterial-type flagellum-dependent swarming motility"/>
    <property type="evidence" value="ECO:0007669"/>
    <property type="project" value="TreeGrafter"/>
</dbReference>
<sequence length="483" mass="49731">MADILLSATDSDDDASDPSARAAGAPVPEAFGAAGAQVEASWQRQQQPGGEASVSADHDADVDHGAGTDAVPPTTPTAPIARVVPRRIDTSLARLSQTVHDTRLGPAVQAATGATLLRAEPLAGLPARSGARDPAVIELSVAAPGGAARPVFVELDLDAHPALAIVAWPDRAASPVPTGALGAPAMLAPGGAELALRQAVAGVLLDPLAGALAQLGFDAPRIVSVTRRPLADCVADARREPRPDARHDPRADARFDVPPVALSVAFGDTRIDCTVALGTAVLATLDALIARTASEPWRTAFPALTLPGSAIVGTRSYAVDTLAALEPGDVLLRCLFPTFDAAALQGAAPRVVAAWGARGHARVHAGATLDGRSLTLTQEWYMSDELDSTRADIGLATDRPDEPIVVGAIELPVQFEIDTVALPLDQLSALGPGYVVELPVPAADAQLRLVVHGQTVGFGELVTVGEHLGVRIIRMAHRHGSIQ</sequence>
<accession>A0A2A7SCX7</accession>
<dbReference type="RefSeq" id="WP_098151555.1">
    <property type="nucleotide sequence ID" value="NZ_CP065596.1"/>
</dbReference>
<evidence type="ECO:0000313" key="4">
    <source>
        <dbReference type="EMBL" id="PEH41388.1"/>
    </source>
</evidence>
<evidence type="ECO:0000313" key="5">
    <source>
        <dbReference type="Proteomes" id="UP000220629"/>
    </source>
</evidence>
<dbReference type="SUPFAM" id="SSF101801">
    <property type="entry name" value="Surface presentation of antigens (SPOA)"/>
    <property type="match status" value="1"/>
</dbReference>
<gene>
    <name evidence="4" type="ORF">CRM94_03985</name>
</gene>
<proteinExistence type="inferred from homology"/>
<reference evidence="5" key="1">
    <citation type="submission" date="2017-09" db="EMBL/GenBank/DDBJ databases">
        <title>FDA dAtabase for Regulatory Grade micrObial Sequences (FDA-ARGOS): Supporting development and validation of Infectious Disease Dx tests.</title>
        <authorList>
            <person name="Minogue T."/>
            <person name="Wolcott M."/>
            <person name="Wasieloski L."/>
            <person name="Aguilar W."/>
            <person name="Moore D."/>
            <person name="Tallon L."/>
            <person name="Sadzewicz L."/>
            <person name="Ott S."/>
            <person name="Zhao X."/>
            <person name="Nagaraj S."/>
            <person name="Vavikolanu K."/>
            <person name="Aluvathingal J."/>
            <person name="Nadendla S."/>
            <person name="Sichtig H."/>
        </authorList>
    </citation>
    <scope>NUCLEOTIDE SEQUENCE [LARGE SCALE GENOMIC DNA]</scope>
    <source>
        <strain evidence="5">FDAARGOS_390</strain>
    </source>
</reference>
<dbReference type="Proteomes" id="UP000220629">
    <property type="component" value="Unassembled WGS sequence"/>
</dbReference>
<dbReference type="GO" id="GO:0030254">
    <property type="term" value="P:protein secretion by the type III secretion system"/>
    <property type="evidence" value="ECO:0007669"/>
    <property type="project" value="InterPro"/>
</dbReference>
<feature type="compositionally biased region" description="Basic and acidic residues" evidence="2">
    <location>
        <begin position="56"/>
        <end position="66"/>
    </location>
</feature>
<dbReference type="GO" id="GO:0050918">
    <property type="term" value="P:positive chemotaxis"/>
    <property type="evidence" value="ECO:0007669"/>
    <property type="project" value="TreeGrafter"/>
</dbReference>
<comment type="similarity">
    <text evidence="1">Belongs to the FliN/MopA/SpaO family.</text>
</comment>
<protein>
    <submittedName>
        <fullName evidence="4">YscQ/HrcQ family type III secretion apparatus protein</fullName>
    </submittedName>
</protein>
<dbReference type="Gene3D" id="2.30.330.10">
    <property type="entry name" value="SpoA-like"/>
    <property type="match status" value="1"/>
</dbReference>
<dbReference type="NCBIfam" id="TIGR02551">
    <property type="entry name" value="SpaO_YscQ"/>
    <property type="match status" value="1"/>
</dbReference>
<dbReference type="Pfam" id="PF01052">
    <property type="entry name" value="FliMN_C"/>
    <property type="match status" value="1"/>
</dbReference>
<feature type="region of interest" description="Disordered" evidence="2">
    <location>
        <begin position="1"/>
        <end position="80"/>
    </location>
</feature>
<dbReference type="InterPro" id="IPR001543">
    <property type="entry name" value="FliN-like_C"/>
</dbReference>
<feature type="compositionally biased region" description="Low complexity" evidence="2">
    <location>
        <begin position="67"/>
        <end position="80"/>
    </location>
</feature>
<dbReference type="PANTHER" id="PTHR30034:SF6">
    <property type="entry name" value="YOP PROTEINS TRANSLOCATION PROTEIN Q"/>
    <property type="match status" value="1"/>
</dbReference>